<accession>A0A383WDB2</accession>
<dbReference type="AlphaFoldDB" id="A0A383WDB2"/>
<keyword evidence="2" id="KW-0812">Transmembrane</keyword>
<keyword evidence="2" id="KW-1133">Transmembrane helix</keyword>
<evidence type="ECO:0000313" key="4">
    <source>
        <dbReference type="Proteomes" id="UP000256970"/>
    </source>
</evidence>
<feature type="region of interest" description="Disordered" evidence="1">
    <location>
        <begin position="192"/>
        <end position="213"/>
    </location>
</feature>
<evidence type="ECO:0000313" key="3">
    <source>
        <dbReference type="EMBL" id="SZX75615.1"/>
    </source>
</evidence>
<keyword evidence="2" id="KW-0472">Membrane</keyword>
<gene>
    <name evidence="3" type="ORF">BQ4739_LOCUS15893</name>
</gene>
<dbReference type="EMBL" id="FNXT01001237">
    <property type="protein sequence ID" value="SZX75615.1"/>
    <property type="molecule type" value="Genomic_DNA"/>
</dbReference>
<feature type="transmembrane region" description="Helical" evidence="2">
    <location>
        <begin position="278"/>
        <end position="298"/>
    </location>
</feature>
<organism evidence="3 4">
    <name type="scientific">Tetradesmus obliquus</name>
    <name type="common">Green alga</name>
    <name type="synonym">Acutodesmus obliquus</name>
    <dbReference type="NCBI Taxonomy" id="3088"/>
    <lineage>
        <taxon>Eukaryota</taxon>
        <taxon>Viridiplantae</taxon>
        <taxon>Chlorophyta</taxon>
        <taxon>core chlorophytes</taxon>
        <taxon>Chlorophyceae</taxon>
        <taxon>CS clade</taxon>
        <taxon>Sphaeropleales</taxon>
        <taxon>Scenedesmaceae</taxon>
        <taxon>Tetradesmus</taxon>
    </lineage>
</organism>
<protein>
    <submittedName>
        <fullName evidence="3">Uncharacterized protein</fullName>
    </submittedName>
</protein>
<dbReference type="Proteomes" id="UP000256970">
    <property type="component" value="Unassembled WGS sequence"/>
</dbReference>
<evidence type="ECO:0000256" key="2">
    <source>
        <dbReference type="SAM" id="Phobius"/>
    </source>
</evidence>
<feature type="compositionally biased region" description="Low complexity" evidence="1">
    <location>
        <begin position="198"/>
        <end position="213"/>
    </location>
</feature>
<reference evidence="3 4" key="1">
    <citation type="submission" date="2016-10" db="EMBL/GenBank/DDBJ databases">
        <authorList>
            <person name="Cai Z."/>
        </authorList>
    </citation>
    <scope>NUCLEOTIDE SEQUENCE [LARGE SCALE GENOMIC DNA]</scope>
</reference>
<keyword evidence="4" id="KW-1185">Reference proteome</keyword>
<name>A0A383WDB2_TETOB</name>
<evidence type="ECO:0000256" key="1">
    <source>
        <dbReference type="SAM" id="MobiDB-lite"/>
    </source>
</evidence>
<proteinExistence type="predicted"/>
<sequence length="316" mass="32467">MQHAGRLAKAAGRAAVPVAAGVVATTSQPVAQADAYAGDVPSRRRIQDAWEFADLSDKEVLFKPEEIDDALACLTGKPQAPYPSAVIEELDSDISSDGTADAVLGSYYSAGSSSVSSSSVAGLSLDMQDLCTLAGRLLKSPGVQQEILKAACCDPEVFEILASKTDLPEYLESAGFAARGLLTGTAPNLTAAEEEDAASTNGSNSSSSSSNAAAAGPTVLEQLQAKLNEGVAKIGEQVESVGNAVVRLGRWMKAQLTGEEYVADAAASKGSGAAKNKAAGVFAAVTVAMVAIVAVVVLRMPLHARRNLLARVFKRA</sequence>